<dbReference type="PROSITE" id="PS50977">
    <property type="entry name" value="HTH_TETR_2"/>
    <property type="match status" value="1"/>
</dbReference>
<dbReference type="InterPro" id="IPR023772">
    <property type="entry name" value="DNA-bd_HTH_TetR-type_CS"/>
</dbReference>
<dbReference type="InterPro" id="IPR050624">
    <property type="entry name" value="HTH-type_Tx_Regulator"/>
</dbReference>
<dbReference type="SUPFAM" id="SSF46689">
    <property type="entry name" value="Homeodomain-like"/>
    <property type="match status" value="1"/>
</dbReference>
<evidence type="ECO:0000313" key="5">
    <source>
        <dbReference type="EMBL" id="THE12625.1"/>
    </source>
</evidence>
<dbReference type="PROSITE" id="PS01081">
    <property type="entry name" value="HTH_TETR_1"/>
    <property type="match status" value="1"/>
</dbReference>
<dbReference type="InterPro" id="IPR001647">
    <property type="entry name" value="HTH_TetR"/>
</dbReference>
<sequence>MIQVSGITNADQKVLSPKGLETREKLLHAAEEVFGQKGYYETSIVNISQEANVAQGTFYNYFPSKKDIFDELIRQYSRELRLAIKEEMGKAKTFEEAQRKGFKAFFTWVKNRRNLYSIVQQAVVVDKDLYRWYYDKLANGFLKSLSAGIGVGEFKEIDQETVAYCLMSIGQFLGMRWVYWEQQDVPEEAFEAAMTLVFEGLKKG</sequence>
<dbReference type="Pfam" id="PF00440">
    <property type="entry name" value="TetR_N"/>
    <property type="match status" value="1"/>
</dbReference>
<dbReference type="InterPro" id="IPR036271">
    <property type="entry name" value="Tet_transcr_reg_TetR-rel_C_sf"/>
</dbReference>
<dbReference type="OrthoDB" id="9812484at2"/>
<keyword evidence="1" id="KW-0678">Repressor</keyword>
<dbReference type="SUPFAM" id="SSF48498">
    <property type="entry name" value="Tetracyclin repressor-like, C-terminal domain"/>
    <property type="match status" value="1"/>
</dbReference>
<proteinExistence type="predicted"/>
<accession>A0A4S3PTE7</accession>
<dbReference type="AlphaFoldDB" id="A0A4S3PTE7"/>
<dbReference type="Gene3D" id="1.10.357.10">
    <property type="entry name" value="Tetracycline Repressor, domain 2"/>
    <property type="match status" value="1"/>
</dbReference>
<evidence type="ECO:0000256" key="3">
    <source>
        <dbReference type="PROSITE-ProRule" id="PRU00335"/>
    </source>
</evidence>
<dbReference type="Proteomes" id="UP000306477">
    <property type="component" value="Unassembled WGS sequence"/>
</dbReference>
<reference evidence="5 6" key="1">
    <citation type="journal article" date="2019" name="Indoor Air">
        <title>Impacts of indoor surface finishes on bacterial viability.</title>
        <authorList>
            <person name="Hu J."/>
            <person name="Maamar S.B."/>
            <person name="Glawe A.J."/>
            <person name="Gottel N."/>
            <person name="Gilbert J.A."/>
            <person name="Hartmann E.M."/>
        </authorList>
    </citation>
    <scope>NUCLEOTIDE SEQUENCE [LARGE SCALE GENOMIC DNA]</scope>
    <source>
        <strain evidence="5 6">AF060A6</strain>
    </source>
</reference>
<protein>
    <submittedName>
        <fullName evidence="5">TetR/AcrR family transcriptional regulator</fullName>
    </submittedName>
</protein>
<dbReference type="PRINTS" id="PR00455">
    <property type="entry name" value="HTHTETR"/>
</dbReference>
<dbReference type="GO" id="GO:0003677">
    <property type="term" value="F:DNA binding"/>
    <property type="evidence" value="ECO:0007669"/>
    <property type="project" value="UniProtKB-UniRule"/>
</dbReference>
<evidence type="ECO:0000256" key="1">
    <source>
        <dbReference type="ARBA" id="ARBA00022491"/>
    </source>
</evidence>
<dbReference type="PANTHER" id="PTHR43479:SF8">
    <property type="entry name" value="TRANSCRIPTIONAL REGULATOR, TETR FAMILY"/>
    <property type="match status" value="1"/>
</dbReference>
<gene>
    <name evidence="5" type="ORF">E1I69_10550</name>
</gene>
<keyword evidence="6" id="KW-1185">Reference proteome</keyword>
<organism evidence="5 6">
    <name type="scientific">Bacillus timonensis</name>
    <dbReference type="NCBI Taxonomy" id="1033734"/>
    <lineage>
        <taxon>Bacteria</taxon>
        <taxon>Bacillati</taxon>
        <taxon>Bacillota</taxon>
        <taxon>Bacilli</taxon>
        <taxon>Bacillales</taxon>
        <taxon>Bacillaceae</taxon>
        <taxon>Bacillus</taxon>
    </lineage>
</organism>
<evidence type="ECO:0000313" key="6">
    <source>
        <dbReference type="Proteomes" id="UP000306477"/>
    </source>
</evidence>
<feature type="domain" description="HTH tetR-type" evidence="4">
    <location>
        <begin position="20"/>
        <end position="80"/>
    </location>
</feature>
<keyword evidence="2 3" id="KW-0238">DNA-binding</keyword>
<dbReference type="EMBL" id="SLUB01000015">
    <property type="protein sequence ID" value="THE12625.1"/>
    <property type="molecule type" value="Genomic_DNA"/>
</dbReference>
<feature type="DNA-binding region" description="H-T-H motif" evidence="3">
    <location>
        <begin position="43"/>
        <end position="62"/>
    </location>
</feature>
<dbReference type="PANTHER" id="PTHR43479">
    <property type="entry name" value="ACREF/ENVCD OPERON REPRESSOR-RELATED"/>
    <property type="match status" value="1"/>
</dbReference>
<evidence type="ECO:0000259" key="4">
    <source>
        <dbReference type="PROSITE" id="PS50977"/>
    </source>
</evidence>
<name>A0A4S3PTE7_9BACI</name>
<evidence type="ECO:0000256" key="2">
    <source>
        <dbReference type="ARBA" id="ARBA00023125"/>
    </source>
</evidence>
<comment type="caution">
    <text evidence="5">The sequence shown here is derived from an EMBL/GenBank/DDBJ whole genome shotgun (WGS) entry which is preliminary data.</text>
</comment>
<dbReference type="InterPro" id="IPR009057">
    <property type="entry name" value="Homeodomain-like_sf"/>
</dbReference>